<name>A0ABU0MH96_9PROT</name>
<gene>
    <name evidence="1" type="ORF">QO018_001677</name>
</gene>
<accession>A0ABU0MH96</accession>
<comment type="caution">
    <text evidence="1">The sequence shown here is derived from an EMBL/GenBank/DDBJ whole genome shotgun (WGS) entry which is preliminary data.</text>
</comment>
<dbReference type="Proteomes" id="UP001244552">
    <property type="component" value="Unassembled WGS sequence"/>
</dbReference>
<organism evidence="1 2">
    <name type="scientific">Azospirillum picis</name>
    <dbReference type="NCBI Taxonomy" id="488438"/>
    <lineage>
        <taxon>Bacteria</taxon>
        <taxon>Pseudomonadati</taxon>
        <taxon>Pseudomonadota</taxon>
        <taxon>Alphaproteobacteria</taxon>
        <taxon>Rhodospirillales</taxon>
        <taxon>Azospirillaceae</taxon>
        <taxon>Azospirillum</taxon>
    </lineage>
</organism>
<dbReference type="EMBL" id="JAUSVU010000004">
    <property type="protein sequence ID" value="MDQ0532830.1"/>
    <property type="molecule type" value="Genomic_DNA"/>
</dbReference>
<evidence type="ECO:0000313" key="2">
    <source>
        <dbReference type="Proteomes" id="UP001244552"/>
    </source>
</evidence>
<protein>
    <submittedName>
        <fullName evidence="1">Uncharacterized protein</fullName>
    </submittedName>
</protein>
<reference evidence="1 2" key="1">
    <citation type="submission" date="2023-07" db="EMBL/GenBank/DDBJ databases">
        <title>Genomic Encyclopedia of Type Strains, Phase IV (KMG-IV): sequencing the most valuable type-strain genomes for metagenomic binning, comparative biology and taxonomic classification.</title>
        <authorList>
            <person name="Goeker M."/>
        </authorList>
    </citation>
    <scope>NUCLEOTIDE SEQUENCE [LARGE SCALE GENOMIC DNA]</scope>
    <source>
        <strain evidence="1 2">DSM 19922</strain>
    </source>
</reference>
<keyword evidence="2" id="KW-1185">Reference proteome</keyword>
<evidence type="ECO:0000313" key="1">
    <source>
        <dbReference type="EMBL" id="MDQ0532830.1"/>
    </source>
</evidence>
<dbReference type="RefSeq" id="WP_209980417.1">
    <property type="nucleotide sequence ID" value="NZ_JAGINO010000004.1"/>
</dbReference>
<proteinExistence type="predicted"/>
<sequence length="79" mass="8708">MKVDPEVLDCATSLLRMARQTEREHGWNDGDLLRTTLRLLVVAGADDHGWSADALTAEVRDLVDAVRTNGEGGSRPRLH</sequence>